<gene>
    <name evidence="2" type="ORF">SDC9_113948</name>
</gene>
<dbReference type="AlphaFoldDB" id="A0A645BP98"/>
<proteinExistence type="predicted"/>
<protein>
    <recommendedName>
        <fullName evidence="1">Nuclease SbcCD subunit D C-terminal domain-containing protein</fullName>
    </recommendedName>
</protein>
<dbReference type="InterPro" id="IPR026843">
    <property type="entry name" value="SbcD_C"/>
</dbReference>
<comment type="caution">
    <text evidence="2">The sequence shown here is derived from an EMBL/GenBank/DDBJ whole genome shotgun (WGS) entry which is preliminary data.</text>
</comment>
<sequence length="134" mass="14759">MVFDPPARLVTIPSAPAAIEKVLYQLAQLPEGEATVQSPYIEIKVLVDGPEPSLRHKIERALTGKAVRLTRIEAVLKEKGPGTKMISSSEVKELNPLEVANGYFVAKYGGEGMPETMQRLFTEALEKAQKEVQR</sequence>
<reference evidence="2" key="1">
    <citation type="submission" date="2019-08" db="EMBL/GenBank/DDBJ databases">
        <authorList>
            <person name="Kucharzyk K."/>
            <person name="Murdoch R.W."/>
            <person name="Higgins S."/>
            <person name="Loffler F."/>
        </authorList>
    </citation>
    <scope>NUCLEOTIDE SEQUENCE</scope>
</reference>
<dbReference type="EMBL" id="VSSQ01021444">
    <property type="protein sequence ID" value="MPM67032.1"/>
    <property type="molecule type" value="Genomic_DNA"/>
</dbReference>
<evidence type="ECO:0000313" key="2">
    <source>
        <dbReference type="EMBL" id="MPM67032.1"/>
    </source>
</evidence>
<organism evidence="2">
    <name type="scientific">bioreactor metagenome</name>
    <dbReference type="NCBI Taxonomy" id="1076179"/>
    <lineage>
        <taxon>unclassified sequences</taxon>
        <taxon>metagenomes</taxon>
        <taxon>ecological metagenomes</taxon>
    </lineage>
</organism>
<dbReference type="Pfam" id="PF12320">
    <property type="entry name" value="SbcD_C"/>
    <property type="match status" value="1"/>
</dbReference>
<accession>A0A645BP98</accession>
<name>A0A645BP98_9ZZZZ</name>
<feature type="domain" description="Nuclease SbcCD subunit D C-terminal" evidence="1">
    <location>
        <begin position="9"/>
        <end position="104"/>
    </location>
</feature>
<evidence type="ECO:0000259" key="1">
    <source>
        <dbReference type="Pfam" id="PF12320"/>
    </source>
</evidence>